<evidence type="ECO:0000259" key="3">
    <source>
        <dbReference type="SMART" id="SM00829"/>
    </source>
</evidence>
<name>A0ABV2YA48_9ACTN</name>
<dbReference type="SUPFAM" id="SSF51735">
    <property type="entry name" value="NAD(P)-binding Rossmann-fold domains"/>
    <property type="match status" value="2"/>
</dbReference>
<feature type="non-terminal residue" evidence="4">
    <location>
        <position position="1"/>
    </location>
</feature>
<dbReference type="Gene3D" id="3.10.129.110">
    <property type="entry name" value="Polyketide synthase dehydratase"/>
    <property type="match status" value="1"/>
</dbReference>
<feature type="non-terminal residue" evidence="4">
    <location>
        <position position="431"/>
    </location>
</feature>
<dbReference type="InterPro" id="IPR050091">
    <property type="entry name" value="PKS_NRPS_Biosynth_Enz"/>
</dbReference>
<reference evidence="4 5" key="1">
    <citation type="submission" date="2024-06" db="EMBL/GenBank/DDBJ databases">
        <title>The Natural Products Discovery Center: Release of the First 8490 Sequenced Strains for Exploring Actinobacteria Biosynthetic Diversity.</title>
        <authorList>
            <person name="Kalkreuter E."/>
            <person name="Kautsar S.A."/>
            <person name="Yang D."/>
            <person name="Bader C.D."/>
            <person name="Teijaro C.N."/>
            <person name="Fluegel L."/>
            <person name="Davis C.M."/>
            <person name="Simpson J.R."/>
            <person name="Lauterbach L."/>
            <person name="Steele A.D."/>
            <person name="Gui C."/>
            <person name="Meng S."/>
            <person name="Li G."/>
            <person name="Viehrig K."/>
            <person name="Ye F."/>
            <person name="Su P."/>
            <person name="Kiefer A.F."/>
            <person name="Nichols A."/>
            <person name="Cepeda A.J."/>
            <person name="Yan W."/>
            <person name="Fan B."/>
            <person name="Jiang Y."/>
            <person name="Adhikari A."/>
            <person name="Zheng C.-J."/>
            <person name="Schuster L."/>
            <person name="Cowan T.M."/>
            <person name="Smanski M.J."/>
            <person name="Chevrette M.G."/>
            <person name="De Carvalho L.P.S."/>
            <person name="Shen B."/>
        </authorList>
    </citation>
    <scope>NUCLEOTIDE SEQUENCE [LARGE SCALE GENOMIC DNA]</scope>
    <source>
        <strain evidence="4 5">NPDC019583</strain>
    </source>
</reference>
<dbReference type="SMART" id="SM00829">
    <property type="entry name" value="PKS_ER"/>
    <property type="match status" value="1"/>
</dbReference>
<keyword evidence="5" id="KW-1185">Reference proteome</keyword>
<dbReference type="InterPro" id="IPR049551">
    <property type="entry name" value="PKS_DH_C"/>
</dbReference>
<dbReference type="InterPro" id="IPR055123">
    <property type="entry name" value="SpnB-like_Rossmann"/>
</dbReference>
<keyword evidence="2" id="KW-0511">Multifunctional enzyme</keyword>
<dbReference type="SUPFAM" id="SSF50129">
    <property type="entry name" value="GroES-like"/>
    <property type="match status" value="1"/>
</dbReference>
<dbReference type="CDD" id="cd05195">
    <property type="entry name" value="enoyl_red"/>
    <property type="match status" value="1"/>
</dbReference>
<dbReference type="Proteomes" id="UP001550603">
    <property type="component" value="Unassembled WGS sequence"/>
</dbReference>
<dbReference type="InterPro" id="IPR011032">
    <property type="entry name" value="GroES-like_sf"/>
</dbReference>
<feature type="domain" description="Enoyl reductase (ER)" evidence="3">
    <location>
        <begin position="263"/>
        <end position="431"/>
    </location>
</feature>
<dbReference type="EMBL" id="JBEYBN010000186">
    <property type="protein sequence ID" value="MEU2273146.1"/>
    <property type="molecule type" value="Genomic_DNA"/>
</dbReference>
<proteinExistence type="predicted"/>
<dbReference type="Pfam" id="PF22953">
    <property type="entry name" value="SpnB_Rossmann"/>
    <property type="match status" value="1"/>
</dbReference>
<dbReference type="InterPro" id="IPR036291">
    <property type="entry name" value="NAD(P)-bd_dom_sf"/>
</dbReference>
<keyword evidence="1" id="KW-0808">Transferase</keyword>
<accession>A0ABV2YA48</accession>
<dbReference type="RefSeq" id="WP_359795317.1">
    <property type="nucleotide sequence ID" value="NZ_JBEYBN010000186.1"/>
</dbReference>
<comment type="caution">
    <text evidence="4">The sequence shown here is derived from an EMBL/GenBank/DDBJ whole genome shotgun (WGS) entry which is preliminary data.</text>
</comment>
<dbReference type="PANTHER" id="PTHR43775">
    <property type="entry name" value="FATTY ACID SYNTHASE"/>
    <property type="match status" value="1"/>
</dbReference>
<evidence type="ECO:0000256" key="1">
    <source>
        <dbReference type="ARBA" id="ARBA00022679"/>
    </source>
</evidence>
<sequence>DPAGHTIHPALLDAALHPLAATAGTSDELRLPFAWTGVTVHATDATHLRVTLTTTANDITVQAWDPTGAPVATVNTLATRPIDPTTLHKSLGTGTRNSLFHLTWKPAETGTQAVEAVDLEEVDVHAAPADPEDQSPAAAHTTTEALLTHLQSWLAANEATERRLVVLTRRAVATGPAEDIHLAHAPLWGLVRTAQSENPGRIHVIDTDDPTETSFIAAALATGEPQLAHRHGQLLVPRLERAEDNGVLDVPESTWKLAPGSTGTIEAVTCRPTPEWDTALTSGQVRIDVRAIGLNFRDTLIALGMYPGEAPLGSEGAGIVTEVADDVTGVAVGDRVMGVFIEGAGAQTVTDHRLVTLMPEGWSYTTAAGVPVAFLTAYYALYDLADLQPGETLLLHAATGGVGSAALQLAQHTGADIYATAHPTKHHLLTA</sequence>
<protein>
    <submittedName>
        <fullName evidence="4">Polyketide synthase dehydratase domain-containing protein</fullName>
    </submittedName>
</protein>
<organism evidence="4 5">
    <name type="scientific">Streptomyces olindensis</name>
    <dbReference type="NCBI Taxonomy" id="358823"/>
    <lineage>
        <taxon>Bacteria</taxon>
        <taxon>Bacillati</taxon>
        <taxon>Actinomycetota</taxon>
        <taxon>Actinomycetes</taxon>
        <taxon>Kitasatosporales</taxon>
        <taxon>Streptomycetaceae</taxon>
        <taxon>Streptomyces</taxon>
    </lineage>
</organism>
<gene>
    <name evidence="4" type="ORF">ABZ568_43275</name>
</gene>
<evidence type="ECO:0000313" key="4">
    <source>
        <dbReference type="EMBL" id="MEU2273146.1"/>
    </source>
</evidence>
<dbReference type="Gene3D" id="3.90.180.10">
    <property type="entry name" value="Medium-chain alcohol dehydrogenases, catalytic domain"/>
    <property type="match status" value="1"/>
</dbReference>
<dbReference type="InterPro" id="IPR020843">
    <property type="entry name" value="ER"/>
</dbReference>
<dbReference type="PANTHER" id="PTHR43775:SF51">
    <property type="entry name" value="INACTIVE PHENOLPHTHIOCEROL SYNTHESIS POLYKETIDE SYNTHASE TYPE I PKS1-RELATED"/>
    <property type="match status" value="1"/>
</dbReference>
<dbReference type="InterPro" id="IPR013154">
    <property type="entry name" value="ADH-like_N"/>
</dbReference>
<evidence type="ECO:0000256" key="2">
    <source>
        <dbReference type="ARBA" id="ARBA00023268"/>
    </source>
</evidence>
<dbReference type="Pfam" id="PF14765">
    <property type="entry name" value="PS-DH"/>
    <property type="match status" value="1"/>
</dbReference>
<dbReference type="Gene3D" id="3.40.50.720">
    <property type="entry name" value="NAD(P)-binding Rossmann-like Domain"/>
    <property type="match status" value="2"/>
</dbReference>
<dbReference type="Pfam" id="PF08240">
    <property type="entry name" value="ADH_N"/>
    <property type="match status" value="1"/>
</dbReference>
<dbReference type="InterPro" id="IPR042104">
    <property type="entry name" value="PKS_dehydratase_sf"/>
</dbReference>
<evidence type="ECO:0000313" key="5">
    <source>
        <dbReference type="Proteomes" id="UP001550603"/>
    </source>
</evidence>